<accession>A0A1G6KW18</accession>
<sequence>MELTKSDYKKIHQFQKDEITECRIYEKLSKRVKDENNKQVLSDIADDEKKHYDFWEDVSGKKISPNYFKVYLFYFISVVFGLVFGIKLLEKGEEQAQDVYGDITNKIEGVKEIISDEYDHESKLIAMIDDDRLNYVGSVVLGLNDALVELTGTLAGLTFALRNTNLIAISGLITGIAASFSMAASEYLAKKSDGDEDALKSSLYTGLAYIVTVTLLVLPYLLISQYFISLIVTLAVAVLVIVFFNFYIAIAKDLSFKKRFLEMFAISMGVAVFSFLVGYLVRIFFGVDI</sequence>
<dbReference type="AlphaFoldDB" id="A0A1G6KW18"/>
<name>A0A1G6KW18_9BACT</name>
<dbReference type="InterPro" id="IPR039376">
    <property type="entry name" value="Ferritin_CCC1_N"/>
</dbReference>
<dbReference type="Proteomes" id="UP000297288">
    <property type="component" value="Unassembled WGS sequence"/>
</dbReference>
<evidence type="ECO:0000313" key="9">
    <source>
        <dbReference type="Proteomes" id="UP000297288"/>
    </source>
</evidence>
<evidence type="ECO:0000256" key="2">
    <source>
        <dbReference type="ARBA" id="ARBA00022692"/>
    </source>
</evidence>
<dbReference type="EMBL" id="SRME01000001">
    <property type="protein sequence ID" value="TGG88743.1"/>
    <property type="molecule type" value="Genomic_DNA"/>
</dbReference>
<organism evidence="6 8">
    <name type="scientific">Geotoga petraea</name>
    <dbReference type="NCBI Taxonomy" id="28234"/>
    <lineage>
        <taxon>Bacteria</taxon>
        <taxon>Thermotogati</taxon>
        <taxon>Thermotogota</taxon>
        <taxon>Thermotogae</taxon>
        <taxon>Petrotogales</taxon>
        <taxon>Petrotogaceae</taxon>
        <taxon>Geotoga</taxon>
    </lineage>
</organism>
<keyword evidence="8" id="KW-1185">Reference proteome</keyword>
<dbReference type="CDD" id="cd01044">
    <property type="entry name" value="Ferritin_CCC1_N"/>
    <property type="match status" value="1"/>
</dbReference>
<evidence type="ECO:0000256" key="3">
    <source>
        <dbReference type="ARBA" id="ARBA00022989"/>
    </source>
</evidence>
<evidence type="ECO:0000313" key="6">
    <source>
        <dbReference type="EMBL" id="SDC34665.1"/>
    </source>
</evidence>
<evidence type="ECO:0000313" key="8">
    <source>
        <dbReference type="Proteomes" id="UP000199322"/>
    </source>
</evidence>
<feature type="transmembrane region" description="Helical" evidence="5">
    <location>
        <begin position="260"/>
        <end position="285"/>
    </location>
</feature>
<reference evidence="7 9" key="2">
    <citation type="submission" date="2019-04" db="EMBL/GenBank/DDBJ databases">
        <title>Draft genome sequence data and analysis of a Fermenting Bacterium, Geotoga petraea strain HO-Geo1, isolated from heavy-oil petroleum reservoir in Russia.</title>
        <authorList>
            <person name="Grouzdev D.S."/>
            <person name="Semenova E.M."/>
            <person name="Sokolova D.S."/>
            <person name="Tourova T.P."/>
            <person name="Poltaraus A.B."/>
            <person name="Nazina T.N."/>
        </authorList>
    </citation>
    <scope>NUCLEOTIDE SEQUENCE [LARGE SCALE GENOMIC DNA]</scope>
    <source>
        <strain evidence="7 9">HO-Geo1</strain>
    </source>
</reference>
<dbReference type="CDD" id="cd02431">
    <property type="entry name" value="Ferritin_CCC1_C"/>
    <property type="match status" value="1"/>
</dbReference>
<dbReference type="GO" id="GO:0012505">
    <property type="term" value="C:endomembrane system"/>
    <property type="evidence" value="ECO:0007669"/>
    <property type="project" value="UniProtKB-SubCell"/>
</dbReference>
<proteinExistence type="predicted"/>
<dbReference type="InterPro" id="IPR009078">
    <property type="entry name" value="Ferritin-like_SF"/>
</dbReference>
<evidence type="ECO:0000256" key="5">
    <source>
        <dbReference type="SAM" id="Phobius"/>
    </source>
</evidence>
<keyword evidence="3 5" id="KW-1133">Transmembrane helix</keyword>
<evidence type="ECO:0000313" key="7">
    <source>
        <dbReference type="EMBL" id="TGG88743.1"/>
    </source>
</evidence>
<dbReference type="Proteomes" id="UP000199322">
    <property type="component" value="Unassembled WGS sequence"/>
</dbReference>
<dbReference type="SUPFAM" id="SSF47240">
    <property type="entry name" value="Ferritin-like"/>
    <property type="match status" value="1"/>
</dbReference>
<dbReference type="EMBL" id="FMYV01000003">
    <property type="protein sequence ID" value="SDC34665.1"/>
    <property type="molecule type" value="Genomic_DNA"/>
</dbReference>
<dbReference type="RefSeq" id="WP_091403150.1">
    <property type="nucleotide sequence ID" value="NZ_FMYV01000003.1"/>
</dbReference>
<keyword evidence="2 5" id="KW-0812">Transmembrane</keyword>
<dbReference type="GO" id="GO:0030026">
    <property type="term" value="P:intracellular manganese ion homeostasis"/>
    <property type="evidence" value="ECO:0007669"/>
    <property type="project" value="InterPro"/>
</dbReference>
<evidence type="ECO:0000256" key="1">
    <source>
        <dbReference type="ARBA" id="ARBA00004127"/>
    </source>
</evidence>
<feature type="transmembrane region" description="Helical" evidence="5">
    <location>
        <begin position="227"/>
        <end position="248"/>
    </location>
</feature>
<evidence type="ECO:0000256" key="4">
    <source>
        <dbReference type="ARBA" id="ARBA00023136"/>
    </source>
</evidence>
<reference evidence="6 8" key="1">
    <citation type="submission" date="2016-10" db="EMBL/GenBank/DDBJ databases">
        <authorList>
            <person name="de Groot N.N."/>
        </authorList>
    </citation>
    <scope>NUCLEOTIDE SEQUENCE [LARGE SCALE GENOMIC DNA]</scope>
    <source>
        <strain evidence="6 8">WG14</strain>
    </source>
</reference>
<dbReference type="Pfam" id="PF01988">
    <property type="entry name" value="VIT1"/>
    <property type="match status" value="1"/>
</dbReference>
<gene>
    <name evidence="7" type="ORF">E4650_00645</name>
    <name evidence="6" type="ORF">SAMN04488588_0894</name>
</gene>
<dbReference type="Gene3D" id="1.20.5.420">
    <property type="entry name" value="Immunoglobulin FC, subunit C"/>
    <property type="match status" value="1"/>
</dbReference>
<keyword evidence="4 5" id="KW-0472">Membrane</keyword>
<feature type="transmembrane region" description="Helical" evidence="5">
    <location>
        <begin position="166"/>
        <end position="189"/>
    </location>
</feature>
<feature type="transmembrane region" description="Helical" evidence="5">
    <location>
        <begin position="71"/>
        <end position="89"/>
    </location>
</feature>
<dbReference type="GO" id="GO:0005384">
    <property type="term" value="F:manganese ion transmembrane transporter activity"/>
    <property type="evidence" value="ECO:0007669"/>
    <property type="project" value="InterPro"/>
</dbReference>
<comment type="subcellular location">
    <subcellularLocation>
        <location evidence="1">Endomembrane system</location>
        <topology evidence="1">Multi-pass membrane protein</topology>
    </subcellularLocation>
</comment>
<protein>
    <submittedName>
        <fullName evidence="6">Predicted Fe2+/Mn2+ transporter, VIT1/CCC1 family</fullName>
    </submittedName>
    <submittedName>
        <fullName evidence="7">Rubrerythrin family protein</fullName>
    </submittedName>
</protein>
<feature type="transmembrane region" description="Helical" evidence="5">
    <location>
        <begin position="201"/>
        <end position="221"/>
    </location>
</feature>
<dbReference type="STRING" id="28234.SAMN04488588_0894"/>
<dbReference type="InterPro" id="IPR008217">
    <property type="entry name" value="Ccc1_fam"/>
</dbReference>
<dbReference type="OrthoDB" id="9781287at2"/>